<dbReference type="KEGG" id="pdh:B9T62_18890"/>
<reference evidence="1 2" key="1">
    <citation type="submission" date="2017-06" db="EMBL/GenBank/DDBJ databases">
        <title>Complete genome sequence of Paenibacillus donghaensis KCTC 13049T isolated from East Sea sediment, South Korea.</title>
        <authorList>
            <person name="Jung B.K."/>
            <person name="Hong S.-J."/>
            <person name="Shin J.-H."/>
        </authorList>
    </citation>
    <scope>NUCLEOTIDE SEQUENCE [LARGE SCALE GENOMIC DNA]</scope>
    <source>
        <strain evidence="1 2">KCTC 13049</strain>
    </source>
</reference>
<proteinExistence type="predicted"/>
<protein>
    <submittedName>
        <fullName evidence="1">Uncharacterized protein</fullName>
    </submittedName>
</protein>
<dbReference type="Proteomes" id="UP000249890">
    <property type="component" value="Chromosome"/>
</dbReference>
<name>A0A2Z2KFC7_9BACL</name>
<evidence type="ECO:0000313" key="2">
    <source>
        <dbReference type="Proteomes" id="UP000249890"/>
    </source>
</evidence>
<evidence type="ECO:0000313" key="1">
    <source>
        <dbReference type="EMBL" id="ASA22675.1"/>
    </source>
</evidence>
<organism evidence="1 2">
    <name type="scientific">Paenibacillus donghaensis</name>
    <dbReference type="NCBI Taxonomy" id="414771"/>
    <lineage>
        <taxon>Bacteria</taxon>
        <taxon>Bacillati</taxon>
        <taxon>Bacillota</taxon>
        <taxon>Bacilli</taxon>
        <taxon>Bacillales</taxon>
        <taxon>Paenibacillaceae</taxon>
        <taxon>Paenibacillus</taxon>
    </lineage>
</organism>
<sequence length="65" mass="7799">MLGFKFVENIHMVDKKQAKTHKSKRINKKWMKRYGYIHIPKKDVFIMGDMVVGHPQTIRMLKDLN</sequence>
<gene>
    <name evidence="1" type="ORF">B9T62_18890</name>
</gene>
<dbReference type="EMBL" id="CP021780">
    <property type="protein sequence ID" value="ASA22675.1"/>
    <property type="molecule type" value="Genomic_DNA"/>
</dbReference>
<accession>A0A2Z2KFC7</accession>
<keyword evidence="2" id="KW-1185">Reference proteome</keyword>
<dbReference type="AlphaFoldDB" id="A0A2Z2KFC7"/>